<organism evidence="1 2">
    <name type="scientific">Halapricum desulfuricans</name>
    <dbReference type="NCBI Taxonomy" id="2841257"/>
    <lineage>
        <taxon>Archaea</taxon>
        <taxon>Methanobacteriati</taxon>
        <taxon>Methanobacteriota</taxon>
        <taxon>Stenosarchaea group</taxon>
        <taxon>Halobacteria</taxon>
        <taxon>Halobacteriales</taxon>
        <taxon>Haloarculaceae</taxon>
        <taxon>Halapricum</taxon>
    </lineage>
</organism>
<dbReference type="Proteomes" id="UP000663525">
    <property type="component" value="Chromosome"/>
</dbReference>
<name>A0A897N3F6_9EURY</name>
<gene>
    <name evidence="1" type="ORF">HSR121_1490</name>
</gene>
<proteinExistence type="predicted"/>
<accession>A0A897N3F6</accession>
<dbReference type="RefSeq" id="WP_229115636.1">
    <property type="nucleotide sequence ID" value="NZ_CP064787.1"/>
</dbReference>
<dbReference type="GeneID" id="68855091"/>
<dbReference type="EMBL" id="CP064787">
    <property type="protein sequence ID" value="QSG05833.1"/>
    <property type="molecule type" value="Genomic_DNA"/>
</dbReference>
<reference evidence="1" key="1">
    <citation type="submission" date="2020-11" db="EMBL/GenBank/DDBJ databases">
        <title>Carbohydrate-dependent, anaerobic sulfur respiration: A novel catabolism in halophilic archaea.</title>
        <authorList>
            <person name="Sorokin D.Y."/>
            <person name="Messina E."/>
            <person name="Smedile F."/>
            <person name="La Cono V."/>
            <person name="Hallsworth J.E."/>
            <person name="Yakimov M.M."/>
        </authorList>
    </citation>
    <scope>NUCLEOTIDE SEQUENCE</scope>
    <source>
        <strain evidence="1">HSR12-1</strain>
    </source>
</reference>
<evidence type="ECO:0000313" key="1">
    <source>
        <dbReference type="EMBL" id="QSG05833.1"/>
    </source>
</evidence>
<sequence length="144" mass="15222">MRPIARNFLLGVLAVVVLLLALGALPGLLESGDPYYLTATPVGADESTADHRSGAVDAANLSERRYEYTTAALADATNGTGYADPYWRGPVGIKGAFTHSPFDELSALRTNYPAAADGDAVFVRANASAGESVTFYRLNVTQRP</sequence>
<evidence type="ECO:0000313" key="2">
    <source>
        <dbReference type="Proteomes" id="UP000663525"/>
    </source>
</evidence>
<protein>
    <submittedName>
        <fullName evidence="1">Uncharacterized protein</fullName>
    </submittedName>
</protein>
<dbReference type="AlphaFoldDB" id="A0A897N3F6"/>